<reference evidence="2 3" key="1">
    <citation type="journal article" date="2015" name="Genome Biol. Evol.">
        <title>The genome of winter moth (Operophtera brumata) provides a genomic perspective on sexual dimorphism and phenology.</title>
        <authorList>
            <person name="Derks M.F."/>
            <person name="Smit S."/>
            <person name="Salis L."/>
            <person name="Schijlen E."/>
            <person name="Bossers A."/>
            <person name="Mateman C."/>
            <person name="Pijl A.S."/>
            <person name="de Ridder D."/>
            <person name="Groenen M.A."/>
            <person name="Visser M.E."/>
            <person name="Megens H.J."/>
        </authorList>
    </citation>
    <scope>NUCLEOTIDE SEQUENCE [LARGE SCALE GENOMIC DNA]</scope>
    <source>
        <strain evidence="2">WM2013NL</strain>
        <tissue evidence="2">Head and thorax</tissue>
    </source>
</reference>
<accession>A0A0L7L8V5</accession>
<comment type="caution">
    <text evidence="2">The sequence shown here is derived from an EMBL/GenBank/DDBJ whole genome shotgun (WGS) entry which is preliminary data.</text>
</comment>
<sequence>MFSSQSSPEQAEDYEDDNNEPIVPFSEKNIRVFVNVTSKSSVRDGITDMDVQLCETFDDLLNAYFKNFIIEGEKTVKMDNLEESRVAVKGYVTRAIEELNVTDTADVFKYKRSGYNMLRSYIRYLYSRPSLLRLHYNPPLVHKLDSLLDDGALLGLALRTLRPMFRDTSKGAKYSEL</sequence>
<feature type="non-terminal residue" evidence="2">
    <location>
        <position position="1"/>
    </location>
</feature>
<dbReference type="EMBL" id="JTDY01002170">
    <property type="protein sequence ID" value="KOB71963.1"/>
    <property type="molecule type" value="Genomic_DNA"/>
</dbReference>
<protein>
    <submittedName>
        <fullName evidence="2">Torso-like protein</fullName>
    </submittedName>
</protein>
<evidence type="ECO:0000256" key="1">
    <source>
        <dbReference type="SAM" id="MobiDB-lite"/>
    </source>
</evidence>
<organism evidence="2 3">
    <name type="scientific">Operophtera brumata</name>
    <name type="common">Winter moth</name>
    <name type="synonym">Phalaena brumata</name>
    <dbReference type="NCBI Taxonomy" id="104452"/>
    <lineage>
        <taxon>Eukaryota</taxon>
        <taxon>Metazoa</taxon>
        <taxon>Ecdysozoa</taxon>
        <taxon>Arthropoda</taxon>
        <taxon>Hexapoda</taxon>
        <taxon>Insecta</taxon>
        <taxon>Pterygota</taxon>
        <taxon>Neoptera</taxon>
        <taxon>Endopterygota</taxon>
        <taxon>Lepidoptera</taxon>
        <taxon>Glossata</taxon>
        <taxon>Ditrysia</taxon>
        <taxon>Geometroidea</taxon>
        <taxon>Geometridae</taxon>
        <taxon>Larentiinae</taxon>
        <taxon>Operophtera</taxon>
    </lineage>
</organism>
<evidence type="ECO:0000313" key="2">
    <source>
        <dbReference type="EMBL" id="KOB71963.1"/>
    </source>
</evidence>
<keyword evidence="3" id="KW-1185">Reference proteome</keyword>
<feature type="compositionally biased region" description="Acidic residues" evidence="1">
    <location>
        <begin position="10"/>
        <end position="19"/>
    </location>
</feature>
<feature type="non-terminal residue" evidence="2">
    <location>
        <position position="177"/>
    </location>
</feature>
<proteinExistence type="predicted"/>
<dbReference type="Proteomes" id="UP000037510">
    <property type="component" value="Unassembled WGS sequence"/>
</dbReference>
<gene>
    <name evidence="2" type="ORF">OBRU01_12905</name>
</gene>
<dbReference type="AlphaFoldDB" id="A0A0L7L8V5"/>
<name>A0A0L7L8V5_OPEBR</name>
<feature type="region of interest" description="Disordered" evidence="1">
    <location>
        <begin position="1"/>
        <end position="22"/>
    </location>
</feature>
<evidence type="ECO:0000313" key="3">
    <source>
        <dbReference type="Proteomes" id="UP000037510"/>
    </source>
</evidence>